<dbReference type="NCBIfam" id="NF012211">
    <property type="entry name" value="tand_rpt_95"/>
    <property type="match status" value="3"/>
</dbReference>
<dbReference type="Gene3D" id="2.60.40.2810">
    <property type="match status" value="3"/>
</dbReference>
<dbReference type="InterPro" id="IPR040853">
    <property type="entry name" value="RapA2_cadherin-like"/>
</dbReference>
<accession>A0A8J7U1P1</accession>
<dbReference type="EMBL" id="JAFREP010000003">
    <property type="protein sequence ID" value="MBO1317732.1"/>
    <property type="molecule type" value="Genomic_DNA"/>
</dbReference>
<dbReference type="Pfam" id="PF17963">
    <property type="entry name" value="Big_9"/>
    <property type="match status" value="4"/>
</dbReference>
<feature type="signal peptide" evidence="1">
    <location>
        <begin position="1"/>
        <end position="20"/>
    </location>
</feature>
<proteinExistence type="predicted"/>
<feature type="chain" id="PRO_5035183729" evidence="1">
    <location>
        <begin position="21"/>
        <end position="575"/>
    </location>
</feature>
<evidence type="ECO:0000313" key="4">
    <source>
        <dbReference type="Proteomes" id="UP000664417"/>
    </source>
</evidence>
<protein>
    <submittedName>
        <fullName evidence="3">Tandem-95 repeat protein</fullName>
    </submittedName>
</protein>
<gene>
    <name evidence="3" type="ORF">J3U88_04610</name>
</gene>
<sequence length="575" mass="61100">MKKPLASLVFALFAFTAAWAQTETTAYEDRYTTTWDQTLHVAAPGLLQNDHSAAGGLTAFLAEAPQAGTLSLNVDGSFDFSPTDGLQGPVTFVYGVEDQQGSTGYATVTIQVNPGNKAPLAVADYYSVAAGQTLTVPAAGVLANDIDLDGDTLTASILTAPQSGVISLQEDGGFSYEAAADASGDHRFTYRVSDSAGAQSEGVAFITVTSASLPEAVADTFSVTAGAGADLDVLANDSDPDGNSLTVVAATQPTEGDVSFDESGVRYTAPADFEGRTQFSYTVSDGVFRATAMVTVDVTGGNLPPVVVDDRHDIPRHMPLFFDPLGNDYDPNGDELTMTWLSEAQHGALSQTPHEWVYQPGDSRENVQEVLDYEVFDGVNRVVGQVVINITGNHAPEANDDSYTVYVNPRFPTRLPLTANDRDIDGDRLTISRFTSVGSSNLYVIPYGDDQTLMATAIRGGTFTFTYWVTDGILEDSATVTITVPGPGASVANDDAYTLRVGESLRLNTFANDVYYGHNPYRAPEHTNPGHGALIWANGDWTYMHMSGQAAETSFTYTLPGGSTATVNLTILPNE</sequence>
<reference evidence="3" key="1">
    <citation type="submission" date="2021-03" db="EMBL/GenBank/DDBJ databases">
        <authorList>
            <person name="Wang G."/>
        </authorList>
    </citation>
    <scope>NUCLEOTIDE SEQUENCE</scope>
    <source>
        <strain evidence="3">KCTC 12899</strain>
    </source>
</reference>
<name>A0A8J7U1P1_9BACT</name>
<feature type="domain" description="RapA2 cadherin-like" evidence="2">
    <location>
        <begin position="106"/>
        <end position="176"/>
    </location>
</feature>
<comment type="caution">
    <text evidence="3">The sequence shown here is derived from an EMBL/GenBank/DDBJ whole genome shotgun (WGS) entry which is preliminary data.</text>
</comment>
<dbReference type="RefSeq" id="WP_207857146.1">
    <property type="nucleotide sequence ID" value="NZ_JAFREP010000003.1"/>
</dbReference>
<feature type="domain" description="RapA2 cadherin-like" evidence="2">
    <location>
        <begin position="23"/>
        <end position="80"/>
    </location>
</feature>
<dbReference type="Proteomes" id="UP000664417">
    <property type="component" value="Unassembled WGS sequence"/>
</dbReference>
<keyword evidence="1" id="KW-0732">Signal</keyword>
<keyword evidence="4" id="KW-1185">Reference proteome</keyword>
<dbReference type="AlphaFoldDB" id="A0A8J7U1P1"/>
<dbReference type="Pfam" id="PF17803">
    <property type="entry name" value="Cadherin_4"/>
    <property type="match status" value="2"/>
</dbReference>
<evidence type="ECO:0000256" key="1">
    <source>
        <dbReference type="SAM" id="SignalP"/>
    </source>
</evidence>
<dbReference type="PANTHER" id="PTHR34720:SF9">
    <property type="entry name" value="BLR4714 PROTEIN"/>
    <property type="match status" value="1"/>
</dbReference>
<organism evidence="3 4">
    <name type="scientific">Acanthopleuribacter pedis</name>
    <dbReference type="NCBI Taxonomy" id="442870"/>
    <lineage>
        <taxon>Bacteria</taxon>
        <taxon>Pseudomonadati</taxon>
        <taxon>Acidobacteriota</taxon>
        <taxon>Holophagae</taxon>
        <taxon>Acanthopleuribacterales</taxon>
        <taxon>Acanthopleuribacteraceae</taxon>
        <taxon>Acanthopleuribacter</taxon>
    </lineage>
</organism>
<evidence type="ECO:0000259" key="2">
    <source>
        <dbReference type="Pfam" id="PF17803"/>
    </source>
</evidence>
<evidence type="ECO:0000313" key="3">
    <source>
        <dbReference type="EMBL" id="MBO1317732.1"/>
    </source>
</evidence>
<dbReference type="PANTHER" id="PTHR34720">
    <property type="entry name" value="MICROCYSTIN DEPENDENT PROTEIN"/>
    <property type="match status" value="1"/>
</dbReference>